<reference evidence="3" key="1">
    <citation type="submission" date="2017-02" db="UniProtKB">
        <authorList>
            <consortium name="WormBaseParasite"/>
        </authorList>
    </citation>
    <scope>IDENTIFICATION</scope>
</reference>
<dbReference type="WBParaSite" id="HPLM_0000236401-mRNA-1">
    <property type="protein sequence ID" value="HPLM_0000236401-mRNA-1"/>
    <property type="gene ID" value="HPLM_0000236401"/>
</dbReference>
<gene>
    <name evidence="1" type="ORF">HPLM_LOCUS2361</name>
</gene>
<dbReference type="STRING" id="6290.A0A0N4VYJ3"/>
<proteinExistence type="predicted"/>
<organism evidence="3">
    <name type="scientific">Haemonchus placei</name>
    <name type="common">Barber's pole worm</name>
    <dbReference type="NCBI Taxonomy" id="6290"/>
    <lineage>
        <taxon>Eukaryota</taxon>
        <taxon>Metazoa</taxon>
        <taxon>Ecdysozoa</taxon>
        <taxon>Nematoda</taxon>
        <taxon>Chromadorea</taxon>
        <taxon>Rhabditida</taxon>
        <taxon>Rhabditina</taxon>
        <taxon>Rhabditomorpha</taxon>
        <taxon>Strongyloidea</taxon>
        <taxon>Trichostrongylidae</taxon>
        <taxon>Haemonchus</taxon>
    </lineage>
</organism>
<evidence type="ECO:0000313" key="2">
    <source>
        <dbReference type="Proteomes" id="UP000268014"/>
    </source>
</evidence>
<dbReference type="AlphaFoldDB" id="A0A0N4VYJ3"/>
<dbReference type="OrthoDB" id="10067129at2759"/>
<dbReference type="Proteomes" id="UP000268014">
    <property type="component" value="Unassembled WGS sequence"/>
</dbReference>
<evidence type="ECO:0000313" key="3">
    <source>
        <dbReference type="WBParaSite" id="HPLM_0000236401-mRNA-1"/>
    </source>
</evidence>
<keyword evidence="2" id="KW-1185">Reference proteome</keyword>
<dbReference type="EMBL" id="UZAF01004691">
    <property type="protein sequence ID" value="VDO14342.1"/>
    <property type="molecule type" value="Genomic_DNA"/>
</dbReference>
<reference evidence="1 2" key="2">
    <citation type="submission" date="2018-11" db="EMBL/GenBank/DDBJ databases">
        <authorList>
            <consortium name="Pathogen Informatics"/>
        </authorList>
    </citation>
    <scope>NUCLEOTIDE SEQUENCE [LARGE SCALE GENOMIC DNA]</scope>
    <source>
        <strain evidence="1 2">MHpl1</strain>
    </source>
</reference>
<evidence type="ECO:0000313" key="1">
    <source>
        <dbReference type="EMBL" id="VDO14342.1"/>
    </source>
</evidence>
<sequence length="83" mass="9107">MAAAPLGTTLRPPYSQHYTSPVIIRQFQASAVEKELDAMNCSASVLMVSSQGPAKGVVKHVCQQIVTLIDHEQKKTIWMTIPQ</sequence>
<name>A0A0N4VYJ3_HAEPC</name>
<accession>A0A0N4VYJ3</accession>
<protein>
    <submittedName>
        <fullName evidence="3">Alba domain-containing protein</fullName>
    </submittedName>
</protein>